<dbReference type="EMBL" id="MU001492">
    <property type="protein sequence ID" value="KAF2451431.1"/>
    <property type="molecule type" value="Genomic_DNA"/>
</dbReference>
<proteinExistence type="predicted"/>
<gene>
    <name evidence="1" type="ORF">P171DRAFT_6122</name>
</gene>
<keyword evidence="2" id="KW-1185">Reference proteome</keyword>
<dbReference type="AlphaFoldDB" id="A0A9P4UI85"/>
<evidence type="ECO:0000313" key="2">
    <source>
        <dbReference type="Proteomes" id="UP000799764"/>
    </source>
</evidence>
<name>A0A9P4UI85_9PLEO</name>
<reference evidence="1" key="1">
    <citation type="journal article" date="2020" name="Stud. Mycol.">
        <title>101 Dothideomycetes genomes: a test case for predicting lifestyles and emergence of pathogens.</title>
        <authorList>
            <person name="Haridas S."/>
            <person name="Albert R."/>
            <person name="Binder M."/>
            <person name="Bloem J."/>
            <person name="Labutti K."/>
            <person name="Salamov A."/>
            <person name="Andreopoulos B."/>
            <person name="Baker S."/>
            <person name="Barry K."/>
            <person name="Bills G."/>
            <person name="Bluhm B."/>
            <person name="Cannon C."/>
            <person name="Castanera R."/>
            <person name="Culley D."/>
            <person name="Daum C."/>
            <person name="Ezra D."/>
            <person name="Gonzalez J."/>
            <person name="Henrissat B."/>
            <person name="Kuo A."/>
            <person name="Liang C."/>
            <person name="Lipzen A."/>
            <person name="Lutzoni F."/>
            <person name="Magnuson J."/>
            <person name="Mondo S."/>
            <person name="Nolan M."/>
            <person name="Ohm R."/>
            <person name="Pangilinan J."/>
            <person name="Park H.-J."/>
            <person name="Ramirez L."/>
            <person name="Alfaro M."/>
            <person name="Sun H."/>
            <person name="Tritt A."/>
            <person name="Yoshinaga Y."/>
            <person name="Zwiers L.-H."/>
            <person name="Turgeon B."/>
            <person name="Goodwin S."/>
            <person name="Spatafora J."/>
            <person name="Crous P."/>
            <person name="Grigoriev I."/>
        </authorList>
    </citation>
    <scope>NUCLEOTIDE SEQUENCE</scope>
    <source>
        <strain evidence="1">CBS 690.94</strain>
    </source>
</reference>
<evidence type="ECO:0000313" key="1">
    <source>
        <dbReference type="EMBL" id="KAF2451431.1"/>
    </source>
</evidence>
<sequence>MSRQTVRRRHCTHPGTLNHQTPSTCSITHNLDMRLCGPPERSRFASSGDGASRGAAGALDIVSSKLGALRCPYRNARLCPPLASVQAFSAADRGHSRRRCPRTLRWVGTFTFCCRCTRTSQCLPACPSHFICSDPYPLHLLDVSLGRQHVLAMRCGLPLPSAITMCAGCQAPPVPVDMWKHSGTARNRSPPTWDTDTRLLLHQSVGPFLFFLRLGFILLNYV</sequence>
<accession>A0A9P4UI85</accession>
<comment type="caution">
    <text evidence="1">The sequence shown here is derived from an EMBL/GenBank/DDBJ whole genome shotgun (WGS) entry which is preliminary data.</text>
</comment>
<dbReference type="Proteomes" id="UP000799764">
    <property type="component" value="Unassembled WGS sequence"/>
</dbReference>
<protein>
    <submittedName>
        <fullName evidence="1">Uncharacterized protein</fullName>
    </submittedName>
</protein>
<organism evidence="1 2">
    <name type="scientific">Karstenula rhodostoma CBS 690.94</name>
    <dbReference type="NCBI Taxonomy" id="1392251"/>
    <lineage>
        <taxon>Eukaryota</taxon>
        <taxon>Fungi</taxon>
        <taxon>Dikarya</taxon>
        <taxon>Ascomycota</taxon>
        <taxon>Pezizomycotina</taxon>
        <taxon>Dothideomycetes</taxon>
        <taxon>Pleosporomycetidae</taxon>
        <taxon>Pleosporales</taxon>
        <taxon>Massarineae</taxon>
        <taxon>Didymosphaeriaceae</taxon>
        <taxon>Karstenula</taxon>
    </lineage>
</organism>